<evidence type="ECO:0000256" key="12">
    <source>
        <dbReference type="ARBA" id="ARBA00022957"/>
    </source>
</evidence>
<evidence type="ECO:0000256" key="1">
    <source>
        <dbReference type="ARBA" id="ARBA00004059"/>
    </source>
</evidence>
<dbReference type="GO" id="GO:0015990">
    <property type="term" value="P:electron transport coupled proton transport"/>
    <property type="evidence" value="ECO:0007669"/>
    <property type="project" value="TreeGrafter"/>
</dbReference>
<keyword evidence="7 20" id="KW-0150">Chloroplast</keyword>
<dbReference type="Pfam" id="PF00361">
    <property type="entry name" value="Proton_antipo_M"/>
    <property type="match status" value="1"/>
</dbReference>
<accession>A0A7H9SIQ4</accession>
<dbReference type="InterPro" id="IPR018393">
    <property type="entry name" value="NADHpl_OxRdtase_5_subgr"/>
</dbReference>
<keyword evidence="11 20" id="KW-0521">NADP</keyword>
<geneLocation type="chloroplast" evidence="24"/>
<dbReference type="PANTHER" id="PTHR42829:SF2">
    <property type="entry name" value="NADH-UBIQUINONE OXIDOREDUCTASE CHAIN 5"/>
    <property type="match status" value="1"/>
</dbReference>
<evidence type="ECO:0000256" key="20">
    <source>
        <dbReference type="RuleBase" id="RU364062"/>
    </source>
</evidence>
<dbReference type="InterPro" id="IPR002128">
    <property type="entry name" value="NADH_UbQ_OxRdtase_chlpt_su5_C"/>
</dbReference>
<feature type="transmembrane region" description="Helical" evidence="20">
    <location>
        <begin position="40"/>
        <end position="60"/>
    </location>
</feature>
<feature type="transmembrane region" description="Helical" evidence="20">
    <location>
        <begin position="549"/>
        <end position="569"/>
    </location>
</feature>
<keyword evidence="13" id="KW-1278">Translocase</keyword>
<evidence type="ECO:0000256" key="2">
    <source>
        <dbReference type="ARBA" id="ARBA00004454"/>
    </source>
</evidence>
<dbReference type="GO" id="GO:0042773">
    <property type="term" value="P:ATP synthesis coupled electron transport"/>
    <property type="evidence" value="ECO:0007669"/>
    <property type="project" value="InterPro"/>
</dbReference>
<comment type="catalytic activity">
    <reaction evidence="18 20">
        <text>a plastoquinone + NADPH + (n+1) H(+)(in) = a plastoquinol + NADP(+) + n H(+)(out)</text>
        <dbReference type="Rhea" id="RHEA:42612"/>
        <dbReference type="Rhea" id="RHEA-COMP:9561"/>
        <dbReference type="Rhea" id="RHEA-COMP:9562"/>
        <dbReference type="ChEBI" id="CHEBI:15378"/>
        <dbReference type="ChEBI" id="CHEBI:17757"/>
        <dbReference type="ChEBI" id="CHEBI:57783"/>
        <dbReference type="ChEBI" id="CHEBI:58349"/>
        <dbReference type="ChEBI" id="CHEBI:62192"/>
    </reaction>
</comment>
<dbReference type="EC" id="7.1.1.-" evidence="20"/>
<dbReference type="AlphaFoldDB" id="A0A7H9SIQ4"/>
<dbReference type="EMBL" id="MT663342">
    <property type="protein sequence ID" value="QNA49502.1"/>
    <property type="molecule type" value="Genomic_DNA"/>
</dbReference>
<feature type="domain" description="NADH:ubiquinone/plastoquinone oxidoreductase chloroplast chain 5 C-terminal" evidence="23">
    <location>
        <begin position="448"/>
        <end position="693"/>
    </location>
</feature>
<feature type="transmembrane region" description="Helical" evidence="20">
    <location>
        <begin position="6"/>
        <end position="28"/>
    </location>
</feature>
<evidence type="ECO:0000259" key="23">
    <source>
        <dbReference type="Pfam" id="PF01010"/>
    </source>
</evidence>
<keyword evidence="17 20" id="KW-0472">Membrane</keyword>
<feature type="transmembrane region" description="Helical" evidence="20">
    <location>
        <begin position="726"/>
        <end position="746"/>
    </location>
</feature>
<comment type="subcellular location">
    <subcellularLocation>
        <location evidence="2 20">Plastid</location>
        <location evidence="2 20">Chloroplast thylakoid membrane</location>
        <topology evidence="2 20">Multi-pass membrane protein</topology>
    </subcellularLocation>
</comment>
<reference evidence="24" key="1">
    <citation type="submission" date="2020-06" db="EMBL/GenBank/DDBJ databases">
        <authorList>
            <person name="Liu X."/>
            <person name="Yu B."/>
            <person name="Sun Y."/>
            <person name="Huang L."/>
            <person name="Zhu G."/>
            <person name="Xu Y."/>
        </authorList>
    </citation>
    <scope>NUCLEOTIDE SEQUENCE</scope>
</reference>
<feature type="transmembrane region" description="Helical" evidence="20">
    <location>
        <begin position="85"/>
        <end position="109"/>
    </location>
</feature>
<sequence>MEHTYQYAWIIPFAPLPVPVLIGAGLLLFPRATKKLRRMWAFQSVLLLSIAMILSIDMSIQQINSSSIHQYVWSWIINNDFSLEFGYLIDPLTSIMSILITTVGIMVLIYSDNYMSHDQGYLRFFAYMSFFSTSMLGLVTSSNLIQIYIFWELVGMSSYLLIGFWFTRPLAANACQKAFVTNRVGDFGLLLGILGFYWITGSFEFRDLFEIFNNLIYNNEVNVLFVILCAVLLFAGAVAKSAQFPLHVWLPDAMEGPTPISALIHAATMVAAGIFLVARLLPLFIVIPYIMNLISLIGIITVFLGATLALAQKDIKRGLAYSTMSQLGYMMLALGMGSYRTALFHLITHAYSKALLFLGSGSVIHSMETVVGYSPDKSQNMVLMGGLTKYVPITKTSFLLGTLSLCGIPPLACFWSKDEILNDSWLYSPIFAIIAWFTAGLTAFYMFRIYLLTFEGHLNVHFQDYSGKKSTLFYSISIWGKAYSKTINKSVHLLTLLRMNSNEMTSFFSKKTYRIDENVRNIIRPFITINHFGNKNTYSYPYESDNTMLFPLLVLVLFTLFVGSIGISFNHERMALDILTKWLIPSINLLHQNSNNSLDWYEFLKDAIFSVSIAYFGIFIALFLYKPVYSSLQNVDLINLFFKSKVGSNRILWDKIINVIYDWSYNRGYIDAFYTTSLTGGIRGLAELTHFFDRRVIDGITNGVGVMSFFVGEGIKYVGGGRISSYLFLYLSYVSIFLLIYYFFYITF</sequence>
<feature type="transmembrane region" description="Helical" evidence="20">
    <location>
        <begin position="287"/>
        <end position="311"/>
    </location>
</feature>
<dbReference type="Gene3D" id="1.20.5.2700">
    <property type="match status" value="1"/>
</dbReference>
<evidence type="ECO:0000259" key="21">
    <source>
        <dbReference type="Pfam" id="PF00361"/>
    </source>
</evidence>
<dbReference type="PANTHER" id="PTHR42829">
    <property type="entry name" value="NADH-UBIQUINONE OXIDOREDUCTASE CHAIN 5"/>
    <property type="match status" value="1"/>
</dbReference>
<evidence type="ECO:0000256" key="3">
    <source>
        <dbReference type="ARBA" id="ARBA00008200"/>
    </source>
</evidence>
<evidence type="ECO:0000256" key="17">
    <source>
        <dbReference type="ARBA" id="ARBA00023136"/>
    </source>
</evidence>
<dbReference type="GeneID" id="58898317"/>
<keyword evidence="9 20" id="KW-0812">Transmembrane</keyword>
<evidence type="ECO:0000256" key="16">
    <source>
        <dbReference type="ARBA" id="ARBA00023078"/>
    </source>
</evidence>
<dbReference type="PRINTS" id="PR01434">
    <property type="entry name" value="NADHDHGNASE5"/>
</dbReference>
<evidence type="ECO:0000256" key="5">
    <source>
        <dbReference type="ARBA" id="ARBA00018648"/>
    </source>
</evidence>
<feature type="transmembrane region" description="Helical" evidence="20">
    <location>
        <begin position="187"/>
        <end position="203"/>
    </location>
</feature>
<dbReference type="GO" id="GO:0048038">
    <property type="term" value="F:quinone binding"/>
    <property type="evidence" value="ECO:0007669"/>
    <property type="project" value="UniProtKB-KW"/>
</dbReference>
<evidence type="ECO:0000256" key="9">
    <source>
        <dbReference type="ARBA" id="ARBA00022692"/>
    </source>
</evidence>
<evidence type="ECO:0000256" key="7">
    <source>
        <dbReference type="ARBA" id="ARBA00022528"/>
    </source>
</evidence>
<feature type="transmembrane region" description="Helical" evidence="20">
    <location>
        <begin position="223"/>
        <end position="239"/>
    </location>
</feature>
<dbReference type="NCBIfam" id="TIGR01974">
    <property type="entry name" value="NDH_I_L"/>
    <property type="match status" value="1"/>
</dbReference>
<feature type="domain" description="NADH-Ubiquinone oxidoreductase (complex I) chain 5 N-terminal" evidence="22">
    <location>
        <begin position="75"/>
        <end position="125"/>
    </location>
</feature>
<evidence type="ECO:0000256" key="11">
    <source>
        <dbReference type="ARBA" id="ARBA00022857"/>
    </source>
</evidence>
<evidence type="ECO:0000313" key="24">
    <source>
        <dbReference type="EMBL" id="QNA49502.1"/>
    </source>
</evidence>
<gene>
    <name evidence="20 24" type="primary">ndhF</name>
</gene>
<comment type="catalytic activity">
    <reaction evidence="19 20">
        <text>a plastoquinone + NADH + (n+1) H(+)(in) = a plastoquinol + NAD(+) + n H(+)(out)</text>
        <dbReference type="Rhea" id="RHEA:42608"/>
        <dbReference type="Rhea" id="RHEA-COMP:9561"/>
        <dbReference type="Rhea" id="RHEA-COMP:9562"/>
        <dbReference type="ChEBI" id="CHEBI:15378"/>
        <dbReference type="ChEBI" id="CHEBI:17757"/>
        <dbReference type="ChEBI" id="CHEBI:57540"/>
        <dbReference type="ChEBI" id="CHEBI:57945"/>
        <dbReference type="ChEBI" id="CHEBI:62192"/>
    </reaction>
</comment>
<proteinExistence type="inferred from homology"/>
<keyword evidence="16 20" id="KW-0793">Thylakoid</keyword>
<feature type="transmembrane region" description="Helical" evidence="20">
    <location>
        <begin position="260"/>
        <end position="281"/>
    </location>
</feature>
<keyword evidence="15 20" id="KW-0520">NAD</keyword>
<evidence type="ECO:0000256" key="18">
    <source>
        <dbReference type="ARBA" id="ARBA00047726"/>
    </source>
</evidence>
<dbReference type="GO" id="GO:0009535">
    <property type="term" value="C:chloroplast thylakoid membrane"/>
    <property type="evidence" value="ECO:0007669"/>
    <property type="project" value="UniProtKB-SubCell"/>
</dbReference>
<keyword evidence="8 20" id="KW-0934">Plastid</keyword>
<keyword evidence="14 20" id="KW-1133">Transmembrane helix</keyword>
<evidence type="ECO:0000256" key="13">
    <source>
        <dbReference type="ARBA" id="ARBA00022967"/>
    </source>
</evidence>
<dbReference type="RefSeq" id="YP_009922480.1">
    <property type="nucleotide sequence ID" value="NC_050388.1"/>
</dbReference>
<comment type="subunit">
    <text evidence="4 20">NDH is composed of at least 16 different subunits, 5 of which are encoded in the nucleus.</text>
</comment>
<evidence type="ECO:0000256" key="4">
    <source>
        <dbReference type="ARBA" id="ARBA00011199"/>
    </source>
</evidence>
<evidence type="ECO:0000256" key="6">
    <source>
        <dbReference type="ARBA" id="ARBA00022448"/>
    </source>
</evidence>
<comment type="function">
    <text evidence="1 20">NDH shuttles electrons from NAD(P)H:plastoquinone, via FMN and iron-sulfur (Fe-S) centers, to quinones in the photosynthetic chain and possibly in a chloroplast respiratory chain. The immediate electron acceptor for the enzyme in this species is believed to be plastoquinone. Couples the redox reaction to proton translocation, and thus conserves the redox energy in a proton gradient.</text>
</comment>
<feature type="transmembrane region" description="Helical" evidence="20">
    <location>
        <begin position="121"/>
        <end position="139"/>
    </location>
</feature>
<evidence type="ECO:0000256" key="15">
    <source>
        <dbReference type="ARBA" id="ARBA00023027"/>
    </source>
</evidence>
<dbReference type="GO" id="GO:0003954">
    <property type="term" value="F:NADH dehydrogenase activity"/>
    <property type="evidence" value="ECO:0007669"/>
    <property type="project" value="TreeGrafter"/>
</dbReference>
<dbReference type="Pfam" id="PF00662">
    <property type="entry name" value="Proton_antipo_N"/>
    <property type="match status" value="1"/>
</dbReference>
<dbReference type="PRINTS" id="PR01435">
    <property type="entry name" value="NPOXDRDTASE5"/>
</dbReference>
<dbReference type="InterPro" id="IPR003945">
    <property type="entry name" value="NU5C-like"/>
</dbReference>
<organism evidence="24">
    <name type="scientific">Camellia fraterna</name>
    <dbReference type="NCBI Taxonomy" id="542725"/>
    <lineage>
        <taxon>Eukaryota</taxon>
        <taxon>Viridiplantae</taxon>
        <taxon>Streptophyta</taxon>
        <taxon>Embryophyta</taxon>
        <taxon>Tracheophyta</taxon>
        <taxon>Spermatophyta</taxon>
        <taxon>Magnoliopsida</taxon>
        <taxon>eudicotyledons</taxon>
        <taxon>Gunneridae</taxon>
        <taxon>Pentapetalae</taxon>
        <taxon>asterids</taxon>
        <taxon>Ericales</taxon>
        <taxon>Theaceae</taxon>
        <taxon>Camellia</taxon>
    </lineage>
</organism>
<dbReference type="GO" id="GO:0008137">
    <property type="term" value="F:NADH dehydrogenase (ubiquinone) activity"/>
    <property type="evidence" value="ECO:0007669"/>
    <property type="project" value="InterPro"/>
</dbReference>
<feature type="transmembrane region" description="Helical" evidence="20">
    <location>
        <begin position="327"/>
        <end position="348"/>
    </location>
</feature>
<feature type="transmembrane region" description="Helical" evidence="20">
    <location>
        <begin position="145"/>
        <end position="166"/>
    </location>
</feature>
<name>A0A7H9SIQ4_9ERIC</name>
<keyword evidence="6 20" id="KW-0813">Transport</keyword>
<evidence type="ECO:0000256" key="10">
    <source>
        <dbReference type="ARBA" id="ARBA00022719"/>
    </source>
</evidence>
<evidence type="ECO:0000256" key="19">
    <source>
        <dbReference type="ARBA" id="ARBA00048026"/>
    </source>
</evidence>
<dbReference type="InterPro" id="IPR001750">
    <property type="entry name" value="ND/Mrp_TM"/>
</dbReference>
<dbReference type="NCBIfam" id="NF005141">
    <property type="entry name" value="PRK06590.1"/>
    <property type="match status" value="1"/>
</dbReference>
<evidence type="ECO:0000256" key="14">
    <source>
        <dbReference type="ARBA" id="ARBA00022989"/>
    </source>
</evidence>
<keyword evidence="10 20" id="KW-0874">Quinone</keyword>
<feature type="transmembrane region" description="Helical" evidence="20">
    <location>
        <begin position="607"/>
        <end position="625"/>
    </location>
</feature>
<evidence type="ECO:0000256" key="8">
    <source>
        <dbReference type="ARBA" id="ARBA00022640"/>
    </source>
</evidence>
<keyword evidence="12 20" id="KW-0618">Plastoquinone</keyword>
<dbReference type="Pfam" id="PF01010">
    <property type="entry name" value="Proton_antipo_C"/>
    <property type="match status" value="1"/>
</dbReference>
<feature type="domain" description="NADH:quinone oxidoreductase/Mrp antiporter transmembrane" evidence="21">
    <location>
        <begin position="141"/>
        <end position="442"/>
    </location>
</feature>
<evidence type="ECO:0000259" key="22">
    <source>
        <dbReference type="Pfam" id="PF00662"/>
    </source>
</evidence>
<comment type="similarity">
    <text evidence="3 20">Belongs to the complex I subunit 5 family.</text>
</comment>
<dbReference type="InterPro" id="IPR001516">
    <property type="entry name" value="Proton_antipo_N"/>
</dbReference>
<feature type="transmembrane region" description="Helical" evidence="20">
    <location>
        <begin position="424"/>
        <end position="447"/>
    </location>
</feature>
<protein>
    <recommendedName>
        <fullName evidence="5 20">NAD(P)H-quinone oxidoreductase subunit 5, chloroplastic</fullName>
        <ecNumber evidence="20">7.1.1.-</ecNumber>
    </recommendedName>
    <alternativeName>
        <fullName evidence="20">NADH-plastoquinone oxidoreductase subunit 5</fullName>
    </alternativeName>
</protein>